<dbReference type="Proteomes" id="UP000276834">
    <property type="component" value="Unassembled WGS sequence"/>
</dbReference>
<sequence length="67" mass="7611">MRTPHTRRGGKRRIGAFVWSRGSLSSPRAPREGSSGRGRGLRTEPLSMCFNTLEKNPKPYENQHKCQ</sequence>
<feature type="compositionally biased region" description="Basic residues" evidence="1">
    <location>
        <begin position="1"/>
        <end position="14"/>
    </location>
</feature>
<gene>
    <name evidence="2" type="ORF">DV515_00000772</name>
</gene>
<organism evidence="2 3">
    <name type="scientific">Chloebia gouldiae</name>
    <name type="common">Gouldian finch</name>
    <name type="synonym">Erythrura gouldiae</name>
    <dbReference type="NCBI Taxonomy" id="44316"/>
    <lineage>
        <taxon>Eukaryota</taxon>
        <taxon>Metazoa</taxon>
        <taxon>Chordata</taxon>
        <taxon>Craniata</taxon>
        <taxon>Vertebrata</taxon>
        <taxon>Euteleostomi</taxon>
        <taxon>Archelosauria</taxon>
        <taxon>Archosauria</taxon>
        <taxon>Dinosauria</taxon>
        <taxon>Saurischia</taxon>
        <taxon>Theropoda</taxon>
        <taxon>Coelurosauria</taxon>
        <taxon>Aves</taxon>
        <taxon>Neognathae</taxon>
        <taxon>Neoaves</taxon>
        <taxon>Telluraves</taxon>
        <taxon>Australaves</taxon>
        <taxon>Passeriformes</taxon>
        <taxon>Passeroidea</taxon>
        <taxon>Passeridae</taxon>
        <taxon>Chloebia</taxon>
    </lineage>
</organism>
<comment type="caution">
    <text evidence="2">The sequence shown here is derived from an EMBL/GenBank/DDBJ whole genome shotgun (WGS) entry which is preliminary data.</text>
</comment>
<reference evidence="2 3" key="1">
    <citation type="journal article" date="2018" name="Proc. R. Soc. B">
        <title>A non-coding region near Follistatin controls head colour polymorphism in the Gouldian finch.</title>
        <authorList>
            <person name="Toomey M.B."/>
            <person name="Marques C.I."/>
            <person name="Andrade P."/>
            <person name="Araujo P.M."/>
            <person name="Sabatino S."/>
            <person name="Gazda M.A."/>
            <person name="Afonso S."/>
            <person name="Lopes R.J."/>
            <person name="Corbo J.C."/>
            <person name="Carneiro M."/>
        </authorList>
    </citation>
    <scope>NUCLEOTIDE SEQUENCE [LARGE SCALE GENOMIC DNA]</scope>
    <source>
        <strain evidence="2">Red01</strain>
        <tissue evidence="2">Muscle</tissue>
    </source>
</reference>
<keyword evidence="3" id="KW-1185">Reference proteome</keyword>
<evidence type="ECO:0000256" key="1">
    <source>
        <dbReference type="SAM" id="MobiDB-lite"/>
    </source>
</evidence>
<evidence type="ECO:0000313" key="3">
    <source>
        <dbReference type="Proteomes" id="UP000276834"/>
    </source>
</evidence>
<feature type="region of interest" description="Disordered" evidence="1">
    <location>
        <begin position="1"/>
        <end position="46"/>
    </location>
</feature>
<evidence type="ECO:0000313" key="2">
    <source>
        <dbReference type="EMBL" id="RLW12346.1"/>
    </source>
</evidence>
<proteinExistence type="predicted"/>
<dbReference type="AlphaFoldDB" id="A0A3L8SZF7"/>
<feature type="non-terminal residue" evidence="2">
    <location>
        <position position="67"/>
    </location>
</feature>
<accession>A0A3L8SZF7</accession>
<protein>
    <submittedName>
        <fullName evidence="2">Uncharacterized protein</fullName>
    </submittedName>
</protein>
<dbReference type="EMBL" id="QUSF01000002">
    <property type="protein sequence ID" value="RLW12346.1"/>
    <property type="molecule type" value="Genomic_DNA"/>
</dbReference>
<name>A0A3L8SZF7_CHLGU</name>